<accession>A0ABZ3ETC5</accession>
<dbReference type="Proteomes" id="UP001451571">
    <property type="component" value="Chromosome"/>
</dbReference>
<evidence type="ECO:0000313" key="3">
    <source>
        <dbReference type="EMBL" id="XAH73478.1"/>
    </source>
</evidence>
<name>A0ABZ3ETC5_9FIRM</name>
<dbReference type="GO" id="GO:0016757">
    <property type="term" value="F:glycosyltransferase activity"/>
    <property type="evidence" value="ECO:0007669"/>
    <property type="project" value="UniProtKB-KW"/>
</dbReference>
<sequence length="386" mass="45512">MKRIAFVNQRYGKEVNGGSEYYTMLMAQKLKEHYEVEVLTSKALTYEKWEDYYKEDVEDIDGVRVRRFSVKRKRNRILQRLFKILVTRFGWNTLKITEAWNKILGPYVPELVKYIREHNDEYDAFIFVTYMYYPAVFGMREAAEKAIFVPTAHDEYCIYFKLYEETFRLPRKIVFLTPEERDFVHALFHNEKIDSEVIGVGIDPPADADEESFREKYEIEGEYLLYAGRVDAEKGCDEMFAYFQRFNEKRSDLQLVVIGKAYMDIPKHENIRYLGFVSEEDKYNAIKGAKMLWLPSKFESLSIAVLEAMALGVPVIVNGKCEVLRGHCERSGGGESYFDYKGFENAVDRIAGEKYSVYSENARRYIDECYMWDDVIEKWMEQVEGV</sequence>
<gene>
    <name evidence="3" type="ORF">V6984_18550</name>
</gene>
<dbReference type="RefSeq" id="WP_342757082.1">
    <property type="nucleotide sequence ID" value="NZ_CP146256.1"/>
</dbReference>
<keyword evidence="3" id="KW-0328">Glycosyltransferase</keyword>
<dbReference type="EMBL" id="CP146256">
    <property type="protein sequence ID" value="XAH73478.1"/>
    <property type="molecule type" value="Genomic_DNA"/>
</dbReference>
<protein>
    <submittedName>
        <fullName evidence="3">Glycosyltransferase family 4 protein</fullName>
        <ecNumber evidence="3">2.4.-.-</ecNumber>
    </submittedName>
</protein>
<feature type="domain" description="Glycosyl transferase family 1" evidence="2">
    <location>
        <begin position="211"/>
        <end position="318"/>
    </location>
</feature>
<dbReference type="EC" id="2.4.-.-" evidence="3"/>
<evidence type="ECO:0000313" key="4">
    <source>
        <dbReference type="Proteomes" id="UP001451571"/>
    </source>
</evidence>
<evidence type="ECO:0000256" key="1">
    <source>
        <dbReference type="ARBA" id="ARBA00022679"/>
    </source>
</evidence>
<dbReference type="CDD" id="cd03801">
    <property type="entry name" value="GT4_PimA-like"/>
    <property type="match status" value="1"/>
</dbReference>
<keyword evidence="1 3" id="KW-0808">Transferase</keyword>
<proteinExistence type="predicted"/>
<dbReference type="InterPro" id="IPR001296">
    <property type="entry name" value="Glyco_trans_1"/>
</dbReference>
<dbReference type="Gene3D" id="3.40.50.2000">
    <property type="entry name" value="Glycogen Phosphorylase B"/>
    <property type="match status" value="2"/>
</dbReference>
<dbReference type="PANTHER" id="PTHR46401">
    <property type="entry name" value="GLYCOSYLTRANSFERASE WBBK-RELATED"/>
    <property type="match status" value="1"/>
</dbReference>
<dbReference type="PANTHER" id="PTHR46401:SF2">
    <property type="entry name" value="GLYCOSYLTRANSFERASE WBBK-RELATED"/>
    <property type="match status" value="1"/>
</dbReference>
<dbReference type="SUPFAM" id="SSF53756">
    <property type="entry name" value="UDP-Glycosyltransferase/glycogen phosphorylase"/>
    <property type="match status" value="1"/>
</dbReference>
<dbReference type="Pfam" id="PF00534">
    <property type="entry name" value="Glycos_transf_1"/>
    <property type="match status" value="1"/>
</dbReference>
<keyword evidence="4" id="KW-1185">Reference proteome</keyword>
<organism evidence="3 4">
    <name type="scientific">Kineothrix sedimenti</name>
    <dbReference type="NCBI Taxonomy" id="3123317"/>
    <lineage>
        <taxon>Bacteria</taxon>
        <taxon>Bacillati</taxon>
        <taxon>Bacillota</taxon>
        <taxon>Clostridia</taxon>
        <taxon>Lachnospirales</taxon>
        <taxon>Lachnospiraceae</taxon>
        <taxon>Kineothrix</taxon>
    </lineage>
</organism>
<evidence type="ECO:0000259" key="2">
    <source>
        <dbReference type="Pfam" id="PF00534"/>
    </source>
</evidence>
<reference evidence="3 4" key="1">
    <citation type="submission" date="2024-02" db="EMBL/GenBank/DDBJ databases">
        <title>Bacterial strain from lacustrine sediment.</title>
        <authorList>
            <person name="Petit C."/>
            <person name="Fadhlaoui K."/>
        </authorList>
    </citation>
    <scope>NUCLEOTIDE SEQUENCE [LARGE SCALE GENOMIC DNA]</scope>
    <source>
        <strain evidence="3 4">IPX-CK</strain>
    </source>
</reference>